<dbReference type="InterPro" id="IPR003903">
    <property type="entry name" value="UIM_dom"/>
</dbReference>
<keyword evidence="1" id="KW-0175">Coiled coil</keyword>
<dbReference type="Pfam" id="PF02213">
    <property type="entry name" value="GYF"/>
    <property type="match status" value="1"/>
</dbReference>
<dbReference type="Gene3D" id="3.30.1370.110">
    <property type="match status" value="1"/>
</dbReference>
<dbReference type="InterPro" id="IPR035445">
    <property type="entry name" value="GYF-like_dom_sf"/>
</dbReference>
<evidence type="ECO:0000256" key="1">
    <source>
        <dbReference type="SAM" id="Coils"/>
    </source>
</evidence>
<evidence type="ECO:0000259" key="2">
    <source>
        <dbReference type="PROSITE" id="PS50828"/>
    </source>
</evidence>
<comment type="caution">
    <text evidence="4">The sequence shown here is derived from an EMBL/GenBank/DDBJ whole genome shotgun (WGS) entry which is preliminary data.</text>
</comment>
<dbReference type="InterPro" id="IPR002625">
    <property type="entry name" value="Smr_dom"/>
</dbReference>
<reference evidence="4 5" key="1">
    <citation type="journal article" date="2020" name="G3 (Bethesda)">
        <title>Improved Reference Genome for Cyclotella cryptica CCMP332, a Model for Cell Wall Morphogenesis, Salinity Adaptation, and Lipid Production in Diatoms (Bacillariophyta).</title>
        <authorList>
            <person name="Roberts W.R."/>
            <person name="Downey K.M."/>
            <person name="Ruck E.C."/>
            <person name="Traller J.C."/>
            <person name="Alverson A.J."/>
        </authorList>
    </citation>
    <scope>NUCLEOTIDE SEQUENCE [LARGE SCALE GENOMIC DNA]</scope>
    <source>
        <strain evidence="4 5">CCMP332</strain>
    </source>
</reference>
<dbReference type="InterPro" id="IPR036063">
    <property type="entry name" value="Smr_dom_sf"/>
</dbReference>
<dbReference type="SMART" id="SM00463">
    <property type="entry name" value="SMR"/>
    <property type="match status" value="1"/>
</dbReference>
<proteinExistence type="predicted"/>
<dbReference type="Pfam" id="PF01713">
    <property type="entry name" value="Smr"/>
    <property type="match status" value="1"/>
</dbReference>
<protein>
    <recommendedName>
        <fullName evidence="6">GYF domain-containing protein</fullName>
    </recommendedName>
</protein>
<feature type="coiled-coil region" evidence="1">
    <location>
        <begin position="288"/>
        <end position="327"/>
    </location>
</feature>
<sequence>MRHPTTVEKKKPYQSNFLCKNTNDELRSITGKIAIVMTDLTLDLHGRRLEDAIAAVTLYFDRIRSTYAAIHPTSAATSNSLKVTVITGSGSHSTHGPVLRSAVQKLLVKRGMTFSIEPGKGAFTVDALSGWDLYASEVPTDTKVQLSEQHNFHLLASSKKSTARGASFHQALTGNSASIAKASRDNKYETSSETSADPLPKQVALENDAIRCATELSIAEAQKRRTELKKLQEQQKIELKRAMSESQAEYAVYGRCLANEEMEIQKALALSSRAIHEDNVDDAEKDDLKFATEQSLLAEQERRQKEEEMFEEEIKRALARSAQLEKIRHTDDQCQENLDLLNTIQISLNENKAGDMSDEDALQTALQLSQNASDAGCEEALLNQIIQISLKENLKEEYYEPEVQKQRTVVTDAAWFYIDPQGNVQGPFDGDIMRQWLAAGYFNGECLRICFTWRVLHFNSCRRQTTSHHDD</sequence>
<accession>A0ABD3QV93</accession>
<name>A0ABD3QV93_9STRA</name>
<evidence type="ECO:0000313" key="4">
    <source>
        <dbReference type="EMBL" id="KAL3802946.1"/>
    </source>
</evidence>
<dbReference type="Proteomes" id="UP001516023">
    <property type="component" value="Unassembled WGS sequence"/>
</dbReference>
<feature type="domain" description="GYF" evidence="3">
    <location>
        <begin position="412"/>
        <end position="457"/>
    </location>
</feature>
<dbReference type="PROSITE" id="PS50829">
    <property type="entry name" value="GYF"/>
    <property type="match status" value="1"/>
</dbReference>
<evidence type="ECO:0008006" key="6">
    <source>
        <dbReference type="Google" id="ProtNLM"/>
    </source>
</evidence>
<dbReference type="InterPro" id="IPR003169">
    <property type="entry name" value="GYF"/>
</dbReference>
<dbReference type="SMART" id="SM00726">
    <property type="entry name" value="UIM"/>
    <property type="match status" value="6"/>
</dbReference>
<dbReference type="PROSITE" id="PS50828">
    <property type="entry name" value="SMR"/>
    <property type="match status" value="1"/>
</dbReference>
<organism evidence="4 5">
    <name type="scientific">Cyclotella cryptica</name>
    <dbReference type="NCBI Taxonomy" id="29204"/>
    <lineage>
        <taxon>Eukaryota</taxon>
        <taxon>Sar</taxon>
        <taxon>Stramenopiles</taxon>
        <taxon>Ochrophyta</taxon>
        <taxon>Bacillariophyta</taxon>
        <taxon>Coscinodiscophyceae</taxon>
        <taxon>Thalassiosirophycidae</taxon>
        <taxon>Stephanodiscales</taxon>
        <taxon>Stephanodiscaceae</taxon>
        <taxon>Cyclotella</taxon>
    </lineage>
</organism>
<evidence type="ECO:0000313" key="5">
    <source>
        <dbReference type="Proteomes" id="UP001516023"/>
    </source>
</evidence>
<dbReference type="SUPFAM" id="SSF55277">
    <property type="entry name" value="GYF domain"/>
    <property type="match status" value="1"/>
</dbReference>
<feature type="domain" description="Smr" evidence="2">
    <location>
        <begin position="42"/>
        <end position="128"/>
    </location>
</feature>
<dbReference type="EMBL" id="JABMIG020000016">
    <property type="protein sequence ID" value="KAL3802946.1"/>
    <property type="molecule type" value="Genomic_DNA"/>
</dbReference>
<evidence type="ECO:0000259" key="3">
    <source>
        <dbReference type="PROSITE" id="PS50829"/>
    </source>
</evidence>
<dbReference type="AlphaFoldDB" id="A0ABD3QV93"/>
<dbReference type="SMART" id="SM00444">
    <property type="entry name" value="GYF"/>
    <property type="match status" value="1"/>
</dbReference>
<feature type="coiled-coil region" evidence="1">
    <location>
        <begin position="218"/>
        <end position="249"/>
    </location>
</feature>
<dbReference type="SUPFAM" id="SSF160443">
    <property type="entry name" value="SMR domain-like"/>
    <property type="match status" value="1"/>
</dbReference>
<gene>
    <name evidence="4" type="ORF">HJC23_011569</name>
</gene>
<dbReference type="Gene3D" id="3.30.1490.40">
    <property type="match status" value="1"/>
</dbReference>
<keyword evidence="5" id="KW-1185">Reference proteome</keyword>